<reference evidence="10 11" key="1">
    <citation type="submission" date="2017-08" db="EMBL/GenBank/DDBJ databases">
        <title>USMARCv1.0.</title>
        <authorList>
            <person name="Hannum G.I."/>
            <person name="Koren S."/>
            <person name="Schroeder S.G."/>
            <person name="Chin S.C."/>
            <person name="Nonneman D.J."/>
            <person name="Becker S.A."/>
            <person name="Rosen B.D."/>
            <person name="Bickhart D.M."/>
            <person name="Putnam N.H."/>
            <person name="Green R.E."/>
            <person name="Tuggle C.K."/>
            <person name="Liu H."/>
            <person name="Rohrer G.A."/>
            <person name="Warr A."/>
            <person name="Hall R."/>
            <person name="Kim K."/>
            <person name="Hume D.A."/>
            <person name="Talbot R."/>
            <person name="Chow W."/>
            <person name="Howe K."/>
            <person name="Schwartz A.S."/>
            <person name="Watson M."/>
            <person name="Archibald A.L."/>
            <person name="Phillippy A.M."/>
            <person name="Smith T.P.L."/>
        </authorList>
    </citation>
    <scope>NUCLEOTIDE SEQUENCE [LARGE SCALE GENOMIC DNA]</scope>
</reference>
<dbReference type="GO" id="GO:0008017">
    <property type="term" value="F:microtubule binding"/>
    <property type="evidence" value="ECO:0007669"/>
    <property type="project" value="InterPro"/>
</dbReference>
<accession>A0A4X1SPB0</accession>
<keyword evidence="2" id="KW-0963">Cytoplasm</keyword>
<dbReference type="GO" id="GO:0005874">
    <property type="term" value="C:microtubule"/>
    <property type="evidence" value="ECO:0007669"/>
    <property type="project" value="UniProtKB-KW"/>
</dbReference>
<evidence type="ECO:0000256" key="7">
    <source>
        <dbReference type="RuleBase" id="RU000394"/>
    </source>
</evidence>
<evidence type="ECO:0000259" key="9">
    <source>
        <dbReference type="PROSITE" id="PS50067"/>
    </source>
</evidence>
<dbReference type="SUPFAM" id="SSF52540">
    <property type="entry name" value="P-loop containing nucleoside triphosphate hydrolases"/>
    <property type="match status" value="1"/>
</dbReference>
<dbReference type="Pfam" id="PF00225">
    <property type="entry name" value="Kinesin"/>
    <property type="match status" value="1"/>
</dbReference>
<dbReference type="PROSITE" id="PS00411">
    <property type="entry name" value="KINESIN_MOTOR_1"/>
    <property type="match status" value="1"/>
</dbReference>
<proteinExistence type="inferred from homology"/>
<feature type="compositionally biased region" description="Polar residues" evidence="8">
    <location>
        <begin position="486"/>
        <end position="501"/>
    </location>
</feature>
<reference evidence="10" key="2">
    <citation type="submission" date="2025-08" db="UniProtKB">
        <authorList>
            <consortium name="Ensembl"/>
        </authorList>
    </citation>
    <scope>IDENTIFICATION</scope>
</reference>
<feature type="region of interest" description="Disordered" evidence="8">
    <location>
        <begin position="461"/>
        <end position="502"/>
    </location>
</feature>
<keyword evidence="4 7" id="KW-0067">ATP-binding</keyword>
<dbReference type="PANTHER" id="PTHR47968">
    <property type="entry name" value="CENTROMERE PROTEIN E"/>
    <property type="match status" value="1"/>
</dbReference>
<dbReference type="PROSITE" id="PS50067">
    <property type="entry name" value="KINESIN_MOTOR_2"/>
    <property type="match status" value="1"/>
</dbReference>
<dbReference type="GO" id="GO:0005524">
    <property type="term" value="F:ATP binding"/>
    <property type="evidence" value="ECO:0007669"/>
    <property type="project" value="UniProtKB-KW"/>
</dbReference>
<comment type="subcellular location">
    <subcellularLocation>
        <location evidence="1">Cytoplasm</location>
        <location evidence="1">Cytoskeleton</location>
    </subcellularLocation>
</comment>
<comment type="similarity">
    <text evidence="6 7">Belongs to the TRAFAC class myosin-kinesin ATPase superfamily. Kinesin family.</text>
</comment>
<comment type="caution">
    <text evidence="6">Lacks conserved residue(s) required for the propagation of feature annotation.</text>
</comment>
<dbReference type="InterPro" id="IPR001752">
    <property type="entry name" value="Kinesin_motor_dom"/>
</dbReference>
<dbReference type="SMART" id="SM00129">
    <property type="entry name" value="KISc"/>
    <property type="match status" value="1"/>
</dbReference>
<keyword evidence="3 7" id="KW-0547">Nucleotide-binding</keyword>
<evidence type="ECO:0000256" key="4">
    <source>
        <dbReference type="ARBA" id="ARBA00022840"/>
    </source>
</evidence>
<evidence type="ECO:0000256" key="5">
    <source>
        <dbReference type="ARBA" id="ARBA00023212"/>
    </source>
</evidence>
<evidence type="ECO:0000313" key="10">
    <source>
        <dbReference type="Ensembl" id="ENSSSCP00070004209.1"/>
    </source>
</evidence>
<dbReference type="InterPro" id="IPR056524">
    <property type="entry name" value="KIF6/9_C"/>
</dbReference>
<dbReference type="Proteomes" id="UP000314985">
    <property type="component" value="Chromosome 7"/>
</dbReference>
<dbReference type="GO" id="GO:0003777">
    <property type="term" value="F:microtubule motor activity"/>
    <property type="evidence" value="ECO:0007669"/>
    <property type="project" value="InterPro"/>
</dbReference>
<dbReference type="InterPro" id="IPR027640">
    <property type="entry name" value="Kinesin-like_fam"/>
</dbReference>
<dbReference type="PANTHER" id="PTHR47968:SF67">
    <property type="entry name" value="KINESIN MOTOR DOMAIN-CONTAINING PROTEIN"/>
    <property type="match status" value="1"/>
</dbReference>
<dbReference type="Gene3D" id="3.40.850.10">
    <property type="entry name" value="Kinesin motor domain"/>
    <property type="match status" value="1"/>
</dbReference>
<feature type="domain" description="Kinesin motor" evidence="9">
    <location>
        <begin position="1"/>
        <end position="307"/>
    </location>
</feature>
<dbReference type="Pfam" id="PF23735">
    <property type="entry name" value="KIF9"/>
    <property type="match status" value="1"/>
</dbReference>
<organism evidence="10 11">
    <name type="scientific">Sus scrofa</name>
    <name type="common">Pig</name>
    <dbReference type="NCBI Taxonomy" id="9823"/>
    <lineage>
        <taxon>Eukaryota</taxon>
        <taxon>Metazoa</taxon>
        <taxon>Chordata</taxon>
        <taxon>Craniata</taxon>
        <taxon>Vertebrata</taxon>
        <taxon>Euteleostomi</taxon>
        <taxon>Mammalia</taxon>
        <taxon>Eutheria</taxon>
        <taxon>Laurasiatheria</taxon>
        <taxon>Artiodactyla</taxon>
        <taxon>Suina</taxon>
        <taxon>Suidae</taxon>
        <taxon>Sus</taxon>
    </lineage>
</organism>
<name>A0A4X1SPB0_PIG</name>
<dbReference type="InterPro" id="IPR036961">
    <property type="entry name" value="Kinesin_motor_dom_sf"/>
</dbReference>
<keyword evidence="7" id="KW-0505">Motor protein</keyword>
<evidence type="ECO:0000256" key="6">
    <source>
        <dbReference type="PROSITE-ProRule" id="PRU00283"/>
    </source>
</evidence>
<evidence type="ECO:0000256" key="1">
    <source>
        <dbReference type="ARBA" id="ARBA00004245"/>
    </source>
</evidence>
<keyword evidence="7" id="KW-0493">Microtubule</keyword>
<dbReference type="InterPro" id="IPR027417">
    <property type="entry name" value="P-loop_NTPase"/>
</dbReference>
<dbReference type="Ensembl" id="ENSSSCT00070005178.1">
    <property type="protein sequence ID" value="ENSSSCP00070004209.1"/>
    <property type="gene ID" value="ENSSSCG00070002722.1"/>
</dbReference>
<keyword evidence="5" id="KW-0206">Cytoskeleton</keyword>
<dbReference type="GO" id="GO:0007018">
    <property type="term" value="P:microtubule-based movement"/>
    <property type="evidence" value="ECO:0007669"/>
    <property type="project" value="InterPro"/>
</dbReference>
<protein>
    <recommendedName>
        <fullName evidence="7">Kinesin-like protein</fullName>
    </recommendedName>
</protein>
<evidence type="ECO:0000256" key="2">
    <source>
        <dbReference type="ARBA" id="ARBA00022490"/>
    </source>
</evidence>
<evidence type="ECO:0000256" key="3">
    <source>
        <dbReference type="ARBA" id="ARBA00022741"/>
    </source>
</evidence>
<evidence type="ECO:0000256" key="8">
    <source>
        <dbReference type="SAM" id="MobiDB-lite"/>
    </source>
</evidence>
<dbReference type="AlphaFoldDB" id="A0A4X1SPB0"/>
<dbReference type="PRINTS" id="PR00380">
    <property type="entry name" value="KINESINHEAVY"/>
</dbReference>
<evidence type="ECO:0000313" key="11">
    <source>
        <dbReference type="Proteomes" id="UP000314985"/>
    </source>
</evidence>
<dbReference type="InterPro" id="IPR019821">
    <property type="entry name" value="Kinesin_motor_CS"/>
</dbReference>
<feature type="region of interest" description="Disordered" evidence="8">
    <location>
        <begin position="669"/>
        <end position="691"/>
    </location>
</feature>
<sequence length="767" mass="86102">MQSKRPFLKTLPNQLLRASWQVTMVPSLPMDRQAAVRPSPSPVGQSAIVTEALSQGRCRTFLSNYKSSDPQKIPLSNQWLNISTLLLGQGKLTQQDSSKIYTTHISYLEIYNECGYDLLDPRHEASSLEDLPKVTVLEDPDQNIHLKNLSLHQATTEEEALNLLFLGDTNRMIAETPMNQASTRSHCIFTIHLSSKEPGSATVRHAKLHLVDLAGSERVAKTGVGGQLLTEAKYINLSLHYLEQVIIALAEKHRAHIPYRNSMMTSVLRDSLGGNCMTTMIATLSVEKRNIDESISTCRFAQRVALIKNEAVLNEEIDPRLMIMRLQKEIQELKDELAIVTGERRTEVLTEAELLQLEKLITSFLEDQDPESKLEVGTDMRKIHHCFHYLKNLLNDQKIHGMSRASSEVKGQDCREPLKEEEYKKLRDILQQRDNEINILVNMLKKEKKKAQDALRFSSMDRGELRRSWGSPFPPGNPDGPRTLPSAPTQATQDSCPSQYRSGWLHRKTGMKEEMSLGRQEAFEIFKRDHADSVTIEDNKQMLKQRFSEAKALGENINETRRKIGRLKEEITQRHVQQVALGISENIPVPSMPDLLEEKLRSQLEEEKRRWPLFFLHTPGPQPQRALGTTRSFLVRAGWSGPYPGLQLLWEVGLKIVGGGAACEQEDVKGRKLRQGEGGMGSRRPSRPLEPGSVTQAELVAASPARGPHCSSGGSWNCLLLPPRGAQRYHHGGHLTVASPHFPLGAPYLQGSLSARLLRTSEPPAAI</sequence>